<name>A0A316D8C9_9BACL</name>
<dbReference type="Proteomes" id="UP000245634">
    <property type="component" value="Unassembled WGS sequence"/>
</dbReference>
<protein>
    <recommendedName>
        <fullName evidence="4">5-bromo-4-chloroindolyl phosphate hydrolysis protein</fullName>
    </recommendedName>
</protein>
<organism evidence="2 3">
    <name type="scientific">Tumebacillus permanentifrigoris</name>
    <dbReference type="NCBI Taxonomy" id="378543"/>
    <lineage>
        <taxon>Bacteria</taxon>
        <taxon>Bacillati</taxon>
        <taxon>Bacillota</taxon>
        <taxon>Bacilli</taxon>
        <taxon>Bacillales</taxon>
        <taxon>Alicyclobacillaceae</taxon>
        <taxon>Tumebacillus</taxon>
    </lineage>
</organism>
<feature type="compositionally biased region" description="Pro residues" evidence="1">
    <location>
        <begin position="59"/>
        <end position="76"/>
    </location>
</feature>
<keyword evidence="3" id="KW-1185">Reference proteome</keyword>
<reference evidence="2 3" key="1">
    <citation type="submission" date="2018-05" db="EMBL/GenBank/DDBJ databases">
        <title>Genomic Encyclopedia of Type Strains, Phase IV (KMG-IV): sequencing the most valuable type-strain genomes for metagenomic binning, comparative biology and taxonomic classification.</title>
        <authorList>
            <person name="Goeker M."/>
        </authorList>
    </citation>
    <scope>NUCLEOTIDE SEQUENCE [LARGE SCALE GENOMIC DNA]</scope>
    <source>
        <strain evidence="2 3">DSM 18773</strain>
    </source>
</reference>
<evidence type="ECO:0000313" key="3">
    <source>
        <dbReference type="Proteomes" id="UP000245634"/>
    </source>
</evidence>
<evidence type="ECO:0000313" key="2">
    <source>
        <dbReference type="EMBL" id="PWK13103.1"/>
    </source>
</evidence>
<comment type="caution">
    <text evidence="2">The sequence shown here is derived from an EMBL/GenBank/DDBJ whole genome shotgun (WGS) entry which is preliminary data.</text>
</comment>
<accession>A0A316D8C9</accession>
<feature type="region of interest" description="Disordered" evidence="1">
    <location>
        <begin position="55"/>
        <end position="76"/>
    </location>
</feature>
<proteinExistence type="predicted"/>
<dbReference type="EMBL" id="QGGL01000008">
    <property type="protein sequence ID" value="PWK13103.1"/>
    <property type="molecule type" value="Genomic_DNA"/>
</dbReference>
<dbReference type="AlphaFoldDB" id="A0A316D8C9"/>
<gene>
    <name evidence="2" type="ORF">C7459_108123</name>
</gene>
<evidence type="ECO:0008006" key="4">
    <source>
        <dbReference type="Google" id="ProtNLM"/>
    </source>
</evidence>
<evidence type="ECO:0000256" key="1">
    <source>
        <dbReference type="SAM" id="MobiDB-lite"/>
    </source>
</evidence>
<sequence>MIKKKVLLGTASGYLIALVTSPFLPEVYSLLIPFIGMAVGTVLQKRALAAPNIQESVPDPQPAAPTPSAAPVPPLAPQPMDTVIDPEFAPVMEYLSVLEDMVISEGQKSNLDDEIVDRSLALFSRIQHVVPLLQELNNGDLNHTVRRLVLKDLNGFITPFLRLSGENKSKNRRTLLNGLKDINSKLTTILERVEHKDLLELQTKADLIHRRYNDTEGY</sequence>